<comment type="caution">
    <text evidence="6">The sequence shown here is derived from an EMBL/GenBank/DDBJ whole genome shotgun (WGS) entry which is preliminary data.</text>
</comment>
<dbReference type="Gene3D" id="1.10.10.10">
    <property type="entry name" value="Winged helix-like DNA-binding domain superfamily/Winged helix DNA-binding domain"/>
    <property type="match status" value="1"/>
</dbReference>
<name>A0ABQ6JBB4_9ACTN</name>
<organism evidence="6 7">
    <name type="scientific">Angustibacter aerolatus</name>
    <dbReference type="NCBI Taxonomy" id="1162965"/>
    <lineage>
        <taxon>Bacteria</taxon>
        <taxon>Bacillati</taxon>
        <taxon>Actinomycetota</taxon>
        <taxon>Actinomycetes</taxon>
        <taxon>Kineosporiales</taxon>
        <taxon>Kineosporiaceae</taxon>
    </lineage>
</organism>
<evidence type="ECO:0000256" key="4">
    <source>
        <dbReference type="ARBA" id="ARBA00022490"/>
    </source>
</evidence>
<gene>
    <name evidence="6" type="ORF">GCM10025868_07200</name>
</gene>
<dbReference type="Pfam" id="PF21981">
    <property type="entry name" value="RecX_HTH3"/>
    <property type="match status" value="1"/>
</dbReference>
<accession>A0ABQ6JBB4</accession>
<comment type="similarity">
    <text evidence="2">Belongs to the RecX family.</text>
</comment>
<dbReference type="EMBL" id="BSUZ01000001">
    <property type="protein sequence ID" value="GMA85470.1"/>
    <property type="molecule type" value="Genomic_DNA"/>
</dbReference>
<comment type="subcellular location">
    <subcellularLocation>
        <location evidence="1">Cytoplasm</location>
    </subcellularLocation>
</comment>
<evidence type="ECO:0000256" key="1">
    <source>
        <dbReference type="ARBA" id="ARBA00004496"/>
    </source>
</evidence>
<keyword evidence="7" id="KW-1185">Reference proteome</keyword>
<reference evidence="7" key="1">
    <citation type="journal article" date="2019" name="Int. J. Syst. Evol. Microbiol.">
        <title>The Global Catalogue of Microorganisms (GCM) 10K type strain sequencing project: providing services to taxonomists for standard genome sequencing and annotation.</title>
        <authorList>
            <consortium name="The Broad Institute Genomics Platform"/>
            <consortium name="The Broad Institute Genome Sequencing Center for Infectious Disease"/>
            <person name="Wu L."/>
            <person name="Ma J."/>
        </authorList>
    </citation>
    <scope>NUCLEOTIDE SEQUENCE [LARGE SCALE GENOMIC DNA]</scope>
    <source>
        <strain evidence="7">NBRC 108730</strain>
    </source>
</reference>
<evidence type="ECO:0000256" key="2">
    <source>
        <dbReference type="ARBA" id="ARBA00009695"/>
    </source>
</evidence>
<evidence type="ECO:0000259" key="5">
    <source>
        <dbReference type="Pfam" id="PF21981"/>
    </source>
</evidence>
<dbReference type="InterPro" id="IPR053925">
    <property type="entry name" value="RecX_HTH_3rd"/>
</dbReference>
<evidence type="ECO:0000313" key="6">
    <source>
        <dbReference type="EMBL" id="GMA85470.1"/>
    </source>
</evidence>
<dbReference type="Proteomes" id="UP001157017">
    <property type="component" value="Unassembled WGS sequence"/>
</dbReference>
<keyword evidence="4" id="KW-0963">Cytoplasm</keyword>
<evidence type="ECO:0000313" key="7">
    <source>
        <dbReference type="Proteomes" id="UP001157017"/>
    </source>
</evidence>
<sequence>MPWRTSLRTKGVDRDVADAALEVVTDDSERAAARRLVTARLRSIERLPPDKQAQRLAGLLARKGYGAGVAYEIVREVLGERAAELADEAAPIE</sequence>
<evidence type="ECO:0000256" key="3">
    <source>
        <dbReference type="ARBA" id="ARBA00018111"/>
    </source>
</evidence>
<proteinExistence type="inferred from homology"/>
<protein>
    <recommendedName>
        <fullName evidence="3">Regulatory protein RecX</fullName>
    </recommendedName>
</protein>
<dbReference type="InterPro" id="IPR036388">
    <property type="entry name" value="WH-like_DNA-bd_sf"/>
</dbReference>
<feature type="domain" description="RecX third three-helical" evidence="5">
    <location>
        <begin position="30"/>
        <end position="73"/>
    </location>
</feature>